<keyword evidence="6" id="KW-0679">Respiratory chain</keyword>
<dbReference type="SUPFAM" id="SSF49503">
    <property type="entry name" value="Cupredoxins"/>
    <property type="match status" value="1"/>
</dbReference>
<evidence type="ECO:0000256" key="4">
    <source>
        <dbReference type="ARBA" id="ARBA00022448"/>
    </source>
</evidence>
<dbReference type="PANTHER" id="PTHR22888:SF9">
    <property type="entry name" value="CYTOCHROME C OXIDASE SUBUNIT 2"/>
    <property type="match status" value="1"/>
</dbReference>
<evidence type="ECO:0000256" key="15">
    <source>
        <dbReference type="ARBA" id="ARBA00024688"/>
    </source>
</evidence>
<evidence type="ECO:0000256" key="10">
    <source>
        <dbReference type="ARBA" id="ARBA00022982"/>
    </source>
</evidence>
<keyword evidence="4" id="KW-0813">Transport</keyword>
<keyword evidence="5 18" id="KW-0349">Heme</keyword>
<comment type="caution">
    <text evidence="22">The sequence shown here is derived from an EMBL/GenBank/DDBJ whole genome shotgun (WGS) entry which is preliminary data.</text>
</comment>
<evidence type="ECO:0000256" key="8">
    <source>
        <dbReference type="ARBA" id="ARBA00022723"/>
    </source>
</evidence>
<evidence type="ECO:0000256" key="14">
    <source>
        <dbReference type="ARBA" id="ARBA00023136"/>
    </source>
</evidence>
<dbReference type="PROSITE" id="PS51257">
    <property type="entry name" value="PROKAR_LIPOPROTEIN"/>
    <property type="match status" value="1"/>
</dbReference>
<keyword evidence="8 18" id="KW-0479">Metal-binding</keyword>
<keyword evidence="9" id="KW-1278">Translocase</keyword>
<dbReference type="InterPro" id="IPR009056">
    <property type="entry name" value="Cyt_c-like_dom"/>
</dbReference>
<comment type="function">
    <text evidence="15">Subunits I and II form the functional core of the enzyme complex. Electrons originating in cytochrome c are transferred via heme a and Cu(A) to the binuclear center formed by heme a3 and Cu(B).</text>
</comment>
<evidence type="ECO:0000256" key="19">
    <source>
        <dbReference type="SAM" id="Phobius"/>
    </source>
</evidence>
<feature type="transmembrane region" description="Helical" evidence="19">
    <location>
        <begin position="81"/>
        <end position="102"/>
    </location>
</feature>
<feature type="transmembrane region" description="Helical" evidence="19">
    <location>
        <begin position="35"/>
        <end position="60"/>
    </location>
</feature>
<keyword evidence="10" id="KW-0249">Electron transport</keyword>
<keyword evidence="11 19" id="KW-1133">Transmembrane helix</keyword>
<dbReference type="PROSITE" id="PS51007">
    <property type="entry name" value="CYTC"/>
    <property type="match status" value="1"/>
</dbReference>
<comment type="similarity">
    <text evidence="2">Belongs to the cytochrome c oxidase subunit 2 family.</text>
</comment>
<keyword evidence="13" id="KW-0186">Copper</keyword>
<dbReference type="SUPFAM" id="SSF46626">
    <property type="entry name" value="Cytochrome c"/>
    <property type="match status" value="1"/>
</dbReference>
<dbReference type="EC" id="7.1.1.9" evidence="3"/>
<comment type="subcellular location">
    <subcellularLocation>
        <location evidence="1">Membrane</location>
        <topology evidence="1">Multi-pass membrane protein</topology>
    </subcellularLocation>
</comment>
<dbReference type="PROSITE" id="PS00078">
    <property type="entry name" value="COX2"/>
    <property type="match status" value="1"/>
</dbReference>
<evidence type="ECO:0000256" key="12">
    <source>
        <dbReference type="ARBA" id="ARBA00023004"/>
    </source>
</evidence>
<dbReference type="InterPro" id="IPR014222">
    <property type="entry name" value="Cyt_c_oxidase_su2"/>
</dbReference>
<dbReference type="Gene3D" id="1.10.287.90">
    <property type="match status" value="1"/>
</dbReference>
<dbReference type="Pfam" id="PF00034">
    <property type="entry name" value="Cytochrom_C"/>
    <property type="match status" value="1"/>
</dbReference>
<dbReference type="Pfam" id="PF00116">
    <property type="entry name" value="COX2"/>
    <property type="match status" value="1"/>
</dbReference>
<name>A0ABT8TI07_9GAMM</name>
<sequence length="327" mass="35918">MRWCTPLVWLSTLGLIGGCSGPQSALEPAGPAADIIAWLWWGMFAFFTLVLLVMTGLWLYAMQRRGEPAKAEDAERITSRWIIGGGLILPLISIAILLAAGIPAGQYLITLPSDKTPLRIDAHAHRWWWEFSYPDAGITTASQLTIPVNTPIAIHGHTDNVIHAFWVPRLGGKIDLIPGRVNTLRLQASQTGLMRGQCAEFCGTGHAHMVFQVQVLSESDFAAWQQRQQQAIRVAAEHEPAVQTFHTHCAQCHSVRGVSNGSGGPDLSGIASRPLMLLPHQRHTSTSIEQWLQTPHPRFDSETRAATSALTPSARERIAAWLETLTE</sequence>
<gene>
    <name evidence="22" type="primary">coxB</name>
    <name evidence="22" type="ORF">QWI16_16245</name>
</gene>
<dbReference type="EMBL" id="JAULRT010000062">
    <property type="protein sequence ID" value="MDO3383734.1"/>
    <property type="molecule type" value="Genomic_DNA"/>
</dbReference>
<reference evidence="22" key="1">
    <citation type="submission" date="2023-07" db="EMBL/GenBank/DDBJ databases">
        <title>Gilvimarinus algae sp. nov., isolated from the surface of Kelp.</title>
        <authorList>
            <person name="Sun Y.Y."/>
            <person name="Gong Y."/>
            <person name="Du Z.J."/>
        </authorList>
    </citation>
    <scope>NUCLEOTIDE SEQUENCE</scope>
    <source>
        <strain evidence="22">SDUM040014</strain>
    </source>
</reference>
<evidence type="ECO:0000256" key="2">
    <source>
        <dbReference type="ARBA" id="ARBA00007866"/>
    </source>
</evidence>
<dbReference type="PROSITE" id="PS50857">
    <property type="entry name" value="COX2_CUA"/>
    <property type="match status" value="1"/>
</dbReference>
<evidence type="ECO:0000256" key="1">
    <source>
        <dbReference type="ARBA" id="ARBA00004141"/>
    </source>
</evidence>
<dbReference type="Gene3D" id="2.60.40.420">
    <property type="entry name" value="Cupredoxins - blue copper proteins"/>
    <property type="match status" value="1"/>
</dbReference>
<evidence type="ECO:0000256" key="7">
    <source>
        <dbReference type="ARBA" id="ARBA00022692"/>
    </source>
</evidence>
<evidence type="ECO:0000256" key="5">
    <source>
        <dbReference type="ARBA" id="ARBA00022617"/>
    </source>
</evidence>
<proteinExistence type="inferred from homology"/>
<evidence type="ECO:0000256" key="18">
    <source>
        <dbReference type="PROSITE-ProRule" id="PRU00433"/>
    </source>
</evidence>
<keyword evidence="14 19" id="KW-0472">Membrane</keyword>
<dbReference type="InterPro" id="IPR036909">
    <property type="entry name" value="Cyt_c-like_dom_sf"/>
</dbReference>
<dbReference type="InterPro" id="IPR008972">
    <property type="entry name" value="Cupredoxin"/>
</dbReference>
<evidence type="ECO:0000256" key="17">
    <source>
        <dbReference type="ARBA" id="ARBA00047816"/>
    </source>
</evidence>
<dbReference type="PANTHER" id="PTHR22888">
    <property type="entry name" value="CYTOCHROME C OXIDASE, SUBUNIT II"/>
    <property type="match status" value="1"/>
</dbReference>
<dbReference type="InterPro" id="IPR002429">
    <property type="entry name" value="CcO_II-like_C"/>
</dbReference>
<organism evidence="22 23">
    <name type="scientific">Gilvimarinus algae</name>
    <dbReference type="NCBI Taxonomy" id="3058037"/>
    <lineage>
        <taxon>Bacteria</taxon>
        <taxon>Pseudomonadati</taxon>
        <taxon>Pseudomonadota</taxon>
        <taxon>Gammaproteobacteria</taxon>
        <taxon>Cellvibrionales</taxon>
        <taxon>Cellvibrionaceae</taxon>
        <taxon>Gilvimarinus</taxon>
    </lineage>
</organism>
<dbReference type="InterPro" id="IPR036257">
    <property type="entry name" value="Cyt_c_oxidase_su2_TM_sf"/>
</dbReference>
<keyword evidence="12 18" id="KW-0408">Iron</keyword>
<dbReference type="InterPro" id="IPR001505">
    <property type="entry name" value="Copper_CuA"/>
</dbReference>
<evidence type="ECO:0000313" key="23">
    <source>
        <dbReference type="Proteomes" id="UP001168380"/>
    </source>
</evidence>
<dbReference type="RefSeq" id="WP_302714694.1">
    <property type="nucleotide sequence ID" value="NZ_JAULRT010000062.1"/>
</dbReference>
<evidence type="ECO:0000259" key="21">
    <source>
        <dbReference type="PROSITE" id="PS51007"/>
    </source>
</evidence>
<evidence type="ECO:0000256" key="11">
    <source>
        <dbReference type="ARBA" id="ARBA00022989"/>
    </source>
</evidence>
<feature type="domain" description="Cytochrome oxidase subunit II copper A binding" evidence="20">
    <location>
        <begin position="115"/>
        <end position="227"/>
    </location>
</feature>
<evidence type="ECO:0000259" key="20">
    <source>
        <dbReference type="PROSITE" id="PS50857"/>
    </source>
</evidence>
<dbReference type="InterPro" id="IPR034236">
    <property type="entry name" value="CuRO_CcO_Caa3_II"/>
</dbReference>
<evidence type="ECO:0000256" key="9">
    <source>
        <dbReference type="ARBA" id="ARBA00022967"/>
    </source>
</evidence>
<comment type="catalytic activity">
    <reaction evidence="17">
        <text>4 Fe(II)-[cytochrome c] + O2 + 8 H(+)(in) = 4 Fe(III)-[cytochrome c] + 2 H2O + 4 H(+)(out)</text>
        <dbReference type="Rhea" id="RHEA:11436"/>
        <dbReference type="Rhea" id="RHEA-COMP:10350"/>
        <dbReference type="Rhea" id="RHEA-COMP:14399"/>
        <dbReference type="ChEBI" id="CHEBI:15377"/>
        <dbReference type="ChEBI" id="CHEBI:15378"/>
        <dbReference type="ChEBI" id="CHEBI:15379"/>
        <dbReference type="ChEBI" id="CHEBI:29033"/>
        <dbReference type="ChEBI" id="CHEBI:29034"/>
        <dbReference type="EC" id="7.1.1.9"/>
    </reaction>
</comment>
<evidence type="ECO:0000256" key="16">
    <source>
        <dbReference type="ARBA" id="ARBA00031399"/>
    </source>
</evidence>
<dbReference type="Proteomes" id="UP001168380">
    <property type="component" value="Unassembled WGS sequence"/>
</dbReference>
<dbReference type="CDD" id="cd04213">
    <property type="entry name" value="CuRO_CcO_Caa3_II"/>
    <property type="match status" value="1"/>
</dbReference>
<dbReference type="NCBIfam" id="TIGR02866">
    <property type="entry name" value="CoxB"/>
    <property type="match status" value="1"/>
</dbReference>
<keyword evidence="7 19" id="KW-0812">Transmembrane</keyword>
<feature type="domain" description="Cytochrome c" evidence="21">
    <location>
        <begin position="236"/>
        <end position="326"/>
    </location>
</feature>
<evidence type="ECO:0000256" key="3">
    <source>
        <dbReference type="ARBA" id="ARBA00012949"/>
    </source>
</evidence>
<evidence type="ECO:0000256" key="6">
    <source>
        <dbReference type="ARBA" id="ARBA00022660"/>
    </source>
</evidence>
<evidence type="ECO:0000313" key="22">
    <source>
        <dbReference type="EMBL" id="MDO3383734.1"/>
    </source>
</evidence>
<keyword evidence="23" id="KW-1185">Reference proteome</keyword>
<evidence type="ECO:0000256" key="13">
    <source>
        <dbReference type="ARBA" id="ARBA00023008"/>
    </source>
</evidence>
<protein>
    <recommendedName>
        <fullName evidence="3">cytochrome-c oxidase</fullName>
        <ecNumber evidence="3">7.1.1.9</ecNumber>
    </recommendedName>
    <alternativeName>
        <fullName evidence="16">Cytochrome aa3 subunit 2</fullName>
    </alternativeName>
</protein>
<accession>A0ABT8TI07</accession>
<dbReference type="InterPro" id="IPR045187">
    <property type="entry name" value="CcO_II"/>
</dbReference>